<feature type="compositionally biased region" description="Polar residues" evidence="1">
    <location>
        <begin position="60"/>
        <end position="72"/>
    </location>
</feature>
<keyword evidence="3" id="KW-1185">Reference proteome</keyword>
<accession>A0AAV4I7H7</accession>
<dbReference type="EMBL" id="BMAT01006064">
    <property type="protein sequence ID" value="GFS05437.1"/>
    <property type="molecule type" value="Genomic_DNA"/>
</dbReference>
<sequence>MGMNHNTQQTFLCVFDQIHQRCTFRQFGEGASITPEQYPTSDTRRGSIHHTRAVCITPEQYPSHQSSIQQQTLKEEVSITPKQYPTPDT</sequence>
<dbReference type="Proteomes" id="UP000762676">
    <property type="component" value="Unassembled WGS sequence"/>
</dbReference>
<evidence type="ECO:0000313" key="2">
    <source>
        <dbReference type="EMBL" id="GFS05437.1"/>
    </source>
</evidence>
<name>A0AAV4I7H7_9GAST</name>
<evidence type="ECO:0000313" key="3">
    <source>
        <dbReference type="Proteomes" id="UP000762676"/>
    </source>
</evidence>
<comment type="caution">
    <text evidence="2">The sequence shown here is derived from an EMBL/GenBank/DDBJ whole genome shotgun (WGS) entry which is preliminary data.</text>
</comment>
<gene>
    <name evidence="2" type="ORF">ElyMa_002938400</name>
</gene>
<organism evidence="2 3">
    <name type="scientific">Elysia marginata</name>
    <dbReference type="NCBI Taxonomy" id="1093978"/>
    <lineage>
        <taxon>Eukaryota</taxon>
        <taxon>Metazoa</taxon>
        <taxon>Spiralia</taxon>
        <taxon>Lophotrochozoa</taxon>
        <taxon>Mollusca</taxon>
        <taxon>Gastropoda</taxon>
        <taxon>Heterobranchia</taxon>
        <taxon>Euthyneura</taxon>
        <taxon>Panpulmonata</taxon>
        <taxon>Sacoglossa</taxon>
        <taxon>Placobranchoidea</taxon>
        <taxon>Plakobranchidae</taxon>
        <taxon>Elysia</taxon>
    </lineage>
</organism>
<reference evidence="2 3" key="1">
    <citation type="journal article" date="2021" name="Elife">
        <title>Chloroplast acquisition without the gene transfer in kleptoplastic sea slugs, Plakobranchus ocellatus.</title>
        <authorList>
            <person name="Maeda T."/>
            <person name="Takahashi S."/>
            <person name="Yoshida T."/>
            <person name="Shimamura S."/>
            <person name="Takaki Y."/>
            <person name="Nagai Y."/>
            <person name="Toyoda A."/>
            <person name="Suzuki Y."/>
            <person name="Arimoto A."/>
            <person name="Ishii H."/>
            <person name="Satoh N."/>
            <person name="Nishiyama T."/>
            <person name="Hasebe M."/>
            <person name="Maruyama T."/>
            <person name="Minagawa J."/>
            <person name="Obokata J."/>
            <person name="Shigenobu S."/>
        </authorList>
    </citation>
    <scope>NUCLEOTIDE SEQUENCE [LARGE SCALE GENOMIC DNA]</scope>
</reference>
<protein>
    <submittedName>
        <fullName evidence="2">Uncharacterized protein</fullName>
    </submittedName>
</protein>
<evidence type="ECO:0000256" key="1">
    <source>
        <dbReference type="SAM" id="MobiDB-lite"/>
    </source>
</evidence>
<feature type="region of interest" description="Disordered" evidence="1">
    <location>
        <begin position="59"/>
        <end position="89"/>
    </location>
</feature>
<proteinExistence type="predicted"/>
<dbReference type="AlphaFoldDB" id="A0AAV4I7H7"/>